<accession>A0A0C2IXV8</accession>
<keyword evidence="2" id="KW-1185">Reference proteome</keyword>
<dbReference type="EMBL" id="JWZT01002142">
    <property type="protein sequence ID" value="KII70219.1"/>
    <property type="molecule type" value="Genomic_DNA"/>
</dbReference>
<protein>
    <submittedName>
        <fullName evidence="1">Uncharacterized protein</fullName>
    </submittedName>
</protein>
<comment type="caution">
    <text evidence="1">The sequence shown here is derived from an EMBL/GenBank/DDBJ whole genome shotgun (WGS) entry which is preliminary data.</text>
</comment>
<reference evidence="1 2" key="1">
    <citation type="journal article" date="2014" name="Genome Biol. Evol.">
        <title>The genome of the myxosporean Thelohanellus kitauei shows adaptations to nutrient acquisition within its fish host.</title>
        <authorList>
            <person name="Yang Y."/>
            <person name="Xiong J."/>
            <person name="Zhou Z."/>
            <person name="Huo F."/>
            <person name="Miao W."/>
            <person name="Ran C."/>
            <person name="Liu Y."/>
            <person name="Zhang J."/>
            <person name="Feng J."/>
            <person name="Wang M."/>
            <person name="Wang M."/>
            <person name="Wang L."/>
            <person name="Yao B."/>
        </authorList>
    </citation>
    <scope>NUCLEOTIDE SEQUENCE [LARGE SCALE GENOMIC DNA]</scope>
    <source>
        <strain evidence="1">Wuqing</strain>
    </source>
</reference>
<sequence>MVIDSFDNRAWRCIFVVNKKSRKEAWNPACLLVIWAVKHFNLKKSFILPSSTVMSGDPHLSQEIFIRLGGGTFINRHLLSFTKPIKISLAKAIIINFCDFMASSAANIE</sequence>
<dbReference type="Proteomes" id="UP000031668">
    <property type="component" value="Unassembled WGS sequence"/>
</dbReference>
<organism evidence="1 2">
    <name type="scientific">Thelohanellus kitauei</name>
    <name type="common">Myxosporean</name>
    <dbReference type="NCBI Taxonomy" id="669202"/>
    <lineage>
        <taxon>Eukaryota</taxon>
        <taxon>Metazoa</taxon>
        <taxon>Cnidaria</taxon>
        <taxon>Myxozoa</taxon>
        <taxon>Myxosporea</taxon>
        <taxon>Bivalvulida</taxon>
        <taxon>Platysporina</taxon>
        <taxon>Myxobolidae</taxon>
        <taxon>Thelohanellus</taxon>
    </lineage>
</organism>
<evidence type="ECO:0000313" key="1">
    <source>
        <dbReference type="EMBL" id="KII70219.1"/>
    </source>
</evidence>
<gene>
    <name evidence="1" type="ORF">RF11_09017</name>
</gene>
<evidence type="ECO:0000313" key="2">
    <source>
        <dbReference type="Proteomes" id="UP000031668"/>
    </source>
</evidence>
<dbReference type="AlphaFoldDB" id="A0A0C2IXV8"/>
<proteinExistence type="predicted"/>
<name>A0A0C2IXV8_THEKT</name>